<dbReference type="Proteomes" id="UP001304671">
    <property type="component" value="Unassembled WGS sequence"/>
</dbReference>
<dbReference type="RefSeq" id="WP_323246572.1">
    <property type="nucleotide sequence ID" value="NZ_JAYFUL010000002.1"/>
</dbReference>
<sequence>MNNQFIASINRLFLSVLILTGLYSCIDPYDVNFNQENKILVVQGLLTNDIENPDTIKIQYSVYTNGYTRTQPASPLDVYIYLINSKQKIELVQTGIGIFVPPSNFSIEPSEKYTLNFTLYDDEKGEQKYQSSPQQSSITPPILNIHDSFNPQSRLSEDGKKFVSANDVFIDFQDPASQKNYYLWRYIHFEKLEECVTCYSSIYSPYTESCIPGSRQPYYDYTCMTMCYGIMKSDKVNVFSDLASDGRLITGKRVAQIPFYFASGCLVEIQQMCISPDAYTFYKNLESQTQTNGGLADTPPTAIVGNISNITNPEEKIVGYFSVVNIQKKRHWIDRATATGERSNILGHVVVHDPGPMAPLATCKKSATRTPFKPEGWQ</sequence>
<gene>
    <name evidence="1" type="ORF">VB264_02805</name>
</gene>
<dbReference type="Pfam" id="PF14054">
    <property type="entry name" value="DUF4249"/>
    <property type="match status" value="1"/>
</dbReference>
<evidence type="ECO:0000313" key="1">
    <source>
        <dbReference type="EMBL" id="MEA5256697.1"/>
    </source>
</evidence>
<comment type="caution">
    <text evidence="1">The sequence shown here is derived from an EMBL/GenBank/DDBJ whole genome shotgun (WGS) entry which is preliminary data.</text>
</comment>
<dbReference type="EMBL" id="JAYFUL010000002">
    <property type="protein sequence ID" value="MEA5256697.1"/>
    <property type="molecule type" value="Genomic_DNA"/>
</dbReference>
<proteinExistence type="predicted"/>
<organism evidence="1 2">
    <name type="scientific">Arcicella aquatica</name>
    <dbReference type="NCBI Taxonomy" id="217141"/>
    <lineage>
        <taxon>Bacteria</taxon>
        <taxon>Pseudomonadati</taxon>
        <taxon>Bacteroidota</taxon>
        <taxon>Cytophagia</taxon>
        <taxon>Cytophagales</taxon>
        <taxon>Flectobacillaceae</taxon>
        <taxon>Arcicella</taxon>
    </lineage>
</organism>
<evidence type="ECO:0000313" key="2">
    <source>
        <dbReference type="Proteomes" id="UP001304671"/>
    </source>
</evidence>
<keyword evidence="2" id="KW-1185">Reference proteome</keyword>
<dbReference type="InterPro" id="IPR025345">
    <property type="entry name" value="DUF4249"/>
</dbReference>
<protein>
    <submittedName>
        <fullName evidence="1">DUF4249 domain-containing protein</fullName>
    </submittedName>
</protein>
<accession>A0ABU5QI10</accession>
<reference evidence="1 2" key="1">
    <citation type="submission" date="2023-12" db="EMBL/GenBank/DDBJ databases">
        <title>Novel species of the genus Arcicella isolated from rivers.</title>
        <authorList>
            <person name="Lu H."/>
        </authorList>
    </citation>
    <scope>NUCLEOTIDE SEQUENCE [LARGE SCALE GENOMIC DNA]</scope>
    <source>
        <strain evidence="1 2">LMG 21963</strain>
    </source>
</reference>
<name>A0ABU5QI10_9BACT</name>